<gene>
    <name evidence="1" type="ORF">J2S00_003053</name>
</gene>
<organism evidence="1 2">
    <name type="scientific">Caldalkalibacillus uzonensis</name>
    <dbReference type="NCBI Taxonomy" id="353224"/>
    <lineage>
        <taxon>Bacteria</taxon>
        <taxon>Bacillati</taxon>
        <taxon>Bacillota</taxon>
        <taxon>Bacilli</taxon>
        <taxon>Bacillales</taxon>
        <taxon>Bacillaceae</taxon>
        <taxon>Caldalkalibacillus</taxon>
    </lineage>
</organism>
<evidence type="ECO:0000313" key="1">
    <source>
        <dbReference type="EMBL" id="MDQ0340248.1"/>
    </source>
</evidence>
<dbReference type="EMBL" id="JAUSUQ010000012">
    <property type="protein sequence ID" value="MDQ0340248.1"/>
    <property type="molecule type" value="Genomic_DNA"/>
</dbReference>
<dbReference type="RefSeq" id="WP_307341536.1">
    <property type="nucleotide sequence ID" value="NZ_JAUSUQ010000012.1"/>
</dbReference>
<keyword evidence="2" id="KW-1185">Reference proteome</keyword>
<sequence>MENNNLPVISNPTISLPALENPQEVMEILEENMEGFAPNFQHVKIPSGGALAFEVPGDDPEEPDSVKELEGVILDHYPVNAYWPAQYSGENNPPACSSMDGKIGQAAEDAPVDWAGSKRDCATCPFNQWGSAADGRGKACKNMHRVYLLREGEIFPILLTLPPTSIPHFKTYIVRLSNKLKRYYGVVTKIKLKKAQNKGGITYSEAVFGKAADLTPEEVKAMKVLSTQLKSAMRDVAIEADVEQQTQPNASDEEEIM</sequence>
<comment type="caution">
    <text evidence="1">The sequence shown here is derived from an EMBL/GenBank/DDBJ whole genome shotgun (WGS) entry which is preliminary data.</text>
</comment>
<accession>A0ABU0CVW6</accession>
<dbReference type="Proteomes" id="UP001232445">
    <property type="component" value="Unassembled WGS sequence"/>
</dbReference>
<reference evidence="1 2" key="1">
    <citation type="submission" date="2023-07" db="EMBL/GenBank/DDBJ databases">
        <title>Genomic Encyclopedia of Type Strains, Phase IV (KMG-IV): sequencing the most valuable type-strain genomes for metagenomic binning, comparative biology and taxonomic classification.</title>
        <authorList>
            <person name="Goeker M."/>
        </authorList>
    </citation>
    <scope>NUCLEOTIDE SEQUENCE [LARGE SCALE GENOMIC DNA]</scope>
    <source>
        <strain evidence="1 2">DSM 17740</strain>
    </source>
</reference>
<protein>
    <submittedName>
        <fullName evidence="1">Uncharacterized protein</fullName>
    </submittedName>
</protein>
<proteinExistence type="predicted"/>
<evidence type="ECO:0000313" key="2">
    <source>
        <dbReference type="Proteomes" id="UP001232445"/>
    </source>
</evidence>
<name>A0ABU0CVW6_9BACI</name>